<protein>
    <submittedName>
        <fullName evidence="14">TonB-dependent receptor</fullName>
    </submittedName>
</protein>
<feature type="compositionally biased region" description="Polar residues" evidence="10">
    <location>
        <begin position="282"/>
        <end position="297"/>
    </location>
</feature>
<dbReference type="Proteomes" id="UP000310314">
    <property type="component" value="Unassembled WGS sequence"/>
</dbReference>
<dbReference type="SUPFAM" id="SSF49464">
    <property type="entry name" value="Carboxypeptidase regulatory domain-like"/>
    <property type="match status" value="1"/>
</dbReference>
<dbReference type="InterPro" id="IPR008969">
    <property type="entry name" value="CarboxyPept-like_regulatory"/>
</dbReference>
<evidence type="ECO:0000256" key="5">
    <source>
        <dbReference type="ARBA" id="ARBA00023077"/>
    </source>
</evidence>
<evidence type="ECO:0000256" key="2">
    <source>
        <dbReference type="ARBA" id="ARBA00022448"/>
    </source>
</evidence>
<feature type="domain" description="TonB-dependent receptor plug" evidence="13">
    <location>
        <begin position="123"/>
        <end position="228"/>
    </location>
</feature>
<evidence type="ECO:0000256" key="8">
    <source>
        <dbReference type="PROSITE-ProRule" id="PRU01360"/>
    </source>
</evidence>
<keyword evidence="3 8" id="KW-1134">Transmembrane beta strand</keyword>
<dbReference type="EMBL" id="VATY01000001">
    <property type="protein sequence ID" value="TMM58422.1"/>
    <property type="molecule type" value="Genomic_DNA"/>
</dbReference>
<dbReference type="SUPFAM" id="SSF56935">
    <property type="entry name" value="Porins"/>
    <property type="match status" value="1"/>
</dbReference>
<comment type="similarity">
    <text evidence="8 9">Belongs to the TonB-dependent receptor family.</text>
</comment>
<dbReference type="AlphaFoldDB" id="A0A5S3PW36"/>
<dbReference type="Gene3D" id="2.170.130.10">
    <property type="entry name" value="TonB-dependent receptor, plug domain"/>
    <property type="match status" value="1"/>
</dbReference>
<dbReference type="InterPro" id="IPR037066">
    <property type="entry name" value="Plug_dom_sf"/>
</dbReference>
<evidence type="ECO:0000256" key="10">
    <source>
        <dbReference type="SAM" id="MobiDB-lite"/>
    </source>
</evidence>
<accession>A0A5S3PW36</accession>
<sequence length="1019" mass="111091">MKMFKSIQKKGQFRILLFAFFWLAAFAVGHAQTSISGVVTDTAGQSLAGANVLVKGTTNGTQTDFDGNYTIEADSNATLVISYLGYTTQEEAVAGRSTVNASLTEDASQLEEVVVIGYGSQKKSDLTGAVATVGGDDIENITFSDPAQALQGRMAGVNIQSQGGSPGSTALITIRGTGTLSAAGPLFVIDGVITNNMNSVNPQDIDTISVLKDASSTAIYGSRAANGVVIITTKKGTKGRLTIDFDTNYGITNLVNEVDWADARQYADIVNRADDNDGTDRSPANDTAFSPGNSSNLYDESIRTASLTNTNLRLAGGGENTLYSLSLSHFDGESVVKYDDFERYTIRANGSFTKGKFRLENTIGLTRSINNPNPYFNKERNLLPTISLKDNDGNWNSSDLEPGSALATFYGPGTIINELGVAALEDRTVTNTNILGNLAASYEVFNGLTYKLNLGLEFNLNNNFRFRPLDQVFIDGNLGNFAELSERNDTFLSTLIEHTLNYKKSFGKHGVDIIGGFTQQENNTRRLGVDARRFPSNSLRVPSAAEEVSNTPSFDNTSAIQSYFGRLNYSFDDRYLITATLRRDGSSLFVPDLRWGTFPSAAFAWNISNEKFMENVSSITNLKFRASYGEIGSNNVGVYSIDPTLNLFSEYVLGDSPGRVTGYSITRGVNPNIFWETTKTTDIGLDFGAMNNRLNVTMDYFVKQSEDILIGIRLPIYTGFNNNIPFNTASVENKGFEFSANYVDQLSEDFSFNASINFSTLNNEVTSLGGSTPINTGSFTSNSLNSKRTDIGQPIGSFFGYVVDGIYQSDAEAAAANDASGNPVAGDLRFKDLDGDGDIDVDDQTFIGSAIPNFEYGFNFGANYKQWDLNLFFNGVSGNTLLNSNRYRGFFDTDGNYLAEALNAWTPSNTNTTIPRNTQADNGFNRRMSDFYLENGAYFRLRNAQIGYSLSDSFLDKIKLSKLRLYVSAINLFTITDYTGYYPEIGRNGRGGSSQFNLGIDEGTTPTGRTFQLGLQVSF</sequence>
<dbReference type="Gene3D" id="2.60.40.1120">
    <property type="entry name" value="Carboxypeptidase-like, regulatory domain"/>
    <property type="match status" value="1"/>
</dbReference>
<dbReference type="Pfam" id="PF00593">
    <property type="entry name" value="TonB_dep_Rec_b-barrel"/>
    <property type="match status" value="1"/>
</dbReference>
<dbReference type="InterPro" id="IPR023997">
    <property type="entry name" value="TonB-dep_OMP_SusC/RagA_CS"/>
</dbReference>
<keyword evidence="15" id="KW-1185">Reference proteome</keyword>
<dbReference type="FunFam" id="2.60.40.1120:FF:000003">
    <property type="entry name" value="Outer membrane protein Omp121"/>
    <property type="match status" value="1"/>
</dbReference>
<keyword evidence="7 8" id="KW-0998">Cell outer membrane</keyword>
<keyword evidence="2 8" id="KW-0813">Transport</keyword>
<feature type="domain" description="TonB-dependent receptor-like beta-barrel" evidence="12">
    <location>
        <begin position="397"/>
        <end position="972"/>
    </location>
</feature>
<dbReference type="InterPro" id="IPR036942">
    <property type="entry name" value="Beta-barrel_TonB_sf"/>
</dbReference>
<comment type="caution">
    <text evidence="14">The sequence shown here is derived from an EMBL/GenBank/DDBJ whole genome shotgun (WGS) entry which is preliminary data.</text>
</comment>
<evidence type="ECO:0000259" key="12">
    <source>
        <dbReference type="Pfam" id="PF00593"/>
    </source>
</evidence>
<keyword evidence="6 8" id="KW-0472">Membrane</keyword>
<keyword evidence="11" id="KW-0732">Signal</keyword>
<evidence type="ECO:0000256" key="11">
    <source>
        <dbReference type="SAM" id="SignalP"/>
    </source>
</evidence>
<feature type="region of interest" description="Disordered" evidence="10">
    <location>
        <begin position="272"/>
        <end position="297"/>
    </location>
</feature>
<dbReference type="Pfam" id="PF13715">
    <property type="entry name" value="CarbopepD_reg_2"/>
    <property type="match status" value="1"/>
</dbReference>
<dbReference type="InterPro" id="IPR023996">
    <property type="entry name" value="TonB-dep_OMP_SusC/RagA"/>
</dbReference>
<gene>
    <name evidence="14" type="ORF">FEE95_03040</name>
</gene>
<dbReference type="InterPro" id="IPR039426">
    <property type="entry name" value="TonB-dep_rcpt-like"/>
</dbReference>
<evidence type="ECO:0000313" key="14">
    <source>
        <dbReference type="EMBL" id="TMM58422.1"/>
    </source>
</evidence>
<evidence type="ECO:0000256" key="9">
    <source>
        <dbReference type="RuleBase" id="RU003357"/>
    </source>
</evidence>
<feature type="chain" id="PRO_5024415487" evidence="11">
    <location>
        <begin position="32"/>
        <end position="1019"/>
    </location>
</feature>
<dbReference type="GO" id="GO:0009279">
    <property type="term" value="C:cell outer membrane"/>
    <property type="evidence" value="ECO:0007669"/>
    <property type="project" value="UniProtKB-SubCell"/>
</dbReference>
<dbReference type="NCBIfam" id="TIGR04056">
    <property type="entry name" value="OMP_RagA_SusC"/>
    <property type="match status" value="1"/>
</dbReference>
<dbReference type="OrthoDB" id="9768177at2"/>
<keyword evidence="14" id="KW-0675">Receptor</keyword>
<keyword evidence="5 9" id="KW-0798">TonB box</keyword>
<feature type="signal peptide" evidence="11">
    <location>
        <begin position="1"/>
        <end position="31"/>
    </location>
</feature>
<proteinExistence type="inferred from homology"/>
<evidence type="ECO:0000256" key="7">
    <source>
        <dbReference type="ARBA" id="ARBA00023237"/>
    </source>
</evidence>
<reference evidence="14 15" key="1">
    <citation type="submission" date="2019-05" db="EMBL/GenBank/DDBJ databases">
        <authorList>
            <person name="Zhang J.-Y."/>
            <person name="Feg X."/>
            <person name="Du Z.-J."/>
        </authorList>
    </citation>
    <scope>NUCLEOTIDE SEQUENCE [LARGE SCALE GENOMIC DNA]</scope>
    <source>
        <strain evidence="14 15">RZ26</strain>
    </source>
</reference>
<dbReference type="NCBIfam" id="TIGR04057">
    <property type="entry name" value="SusC_RagA_signa"/>
    <property type="match status" value="1"/>
</dbReference>
<dbReference type="InterPro" id="IPR012910">
    <property type="entry name" value="Plug_dom"/>
</dbReference>
<evidence type="ECO:0000256" key="6">
    <source>
        <dbReference type="ARBA" id="ARBA00023136"/>
    </source>
</evidence>
<evidence type="ECO:0000313" key="15">
    <source>
        <dbReference type="Proteomes" id="UP000310314"/>
    </source>
</evidence>
<dbReference type="PROSITE" id="PS52016">
    <property type="entry name" value="TONB_DEPENDENT_REC_3"/>
    <property type="match status" value="1"/>
</dbReference>
<comment type="subcellular location">
    <subcellularLocation>
        <location evidence="1 8">Cell outer membrane</location>
        <topology evidence="1 8">Multi-pass membrane protein</topology>
    </subcellularLocation>
</comment>
<dbReference type="Gene3D" id="2.40.170.20">
    <property type="entry name" value="TonB-dependent receptor, beta-barrel domain"/>
    <property type="match status" value="1"/>
</dbReference>
<organism evidence="14 15">
    <name type="scientific">Maribacter algarum</name>
    <name type="common">ex Zhang et al. 2020</name>
    <dbReference type="NCBI Taxonomy" id="2578118"/>
    <lineage>
        <taxon>Bacteria</taxon>
        <taxon>Pseudomonadati</taxon>
        <taxon>Bacteroidota</taxon>
        <taxon>Flavobacteriia</taxon>
        <taxon>Flavobacteriales</taxon>
        <taxon>Flavobacteriaceae</taxon>
        <taxon>Maribacter</taxon>
    </lineage>
</organism>
<evidence type="ECO:0000259" key="13">
    <source>
        <dbReference type="Pfam" id="PF07715"/>
    </source>
</evidence>
<dbReference type="InterPro" id="IPR000531">
    <property type="entry name" value="Beta-barrel_TonB"/>
</dbReference>
<evidence type="ECO:0000256" key="1">
    <source>
        <dbReference type="ARBA" id="ARBA00004571"/>
    </source>
</evidence>
<evidence type="ECO:0000256" key="4">
    <source>
        <dbReference type="ARBA" id="ARBA00022692"/>
    </source>
</evidence>
<keyword evidence="4 8" id="KW-0812">Transmembrane</keyword>
<dbReference type="Pfam" id="PF07715">
    <property type="entry name" value="Plug"/>
    <property type="match status" value="1"/>
</dbReference>
<name>A0A5S3PW36_9FLAO</name>
<evidence type="ECO:0000256" key="3">
    <source>
        <dbReference type="ARBA" id="ARBA00022452"/>
    </source>
</evidence>